<organism evidence="2 3">
    <name type="scientific">Craurococcus roseus</name>
    <dbReference type="NCBI Taxonomy" id="77585"/>
    <lineage>
        <taxon>Bacteria</taxon>
        <taxon>Pseudomonadati</taxon>
        <taxon>Pseudomonadota</taxon>
        <taxon>Alphaproteobacteria</taxon>
        <taxon>Acetobacterales</taxon>
        <taxon>Acetobacteraceae</taxon>
        <taxon>Craurococcus</taxon>
    </lineage>
</organism>
<accession>A0ABP3PHW0</accession>
<evidence type="ECO:0000256" key="1">
    <source>
        <dbReference type="SAM" id="MobiDB-lite"/>
    </source>
</evidence>
<proteinExistence type="predicted"/>
<evidence type="ECO:0000313" key="2">
    <source>
        <dbReference type="EMBL" id="GAA0566256.1"/>
    </source>
</evidence>
<feature type="region of interest" description="Disordered" evidence="1">
    <location>
        <begin position="39"/>
        <end position="84"/>
    </location>
</feature>
<dbReference type="Proteomes" id="UP001501588">
    <property type="component" value="Unassembled WGS sequence"/>
</dbReference>
<keyword evidence="3" id="KW-1185">Reference proteome</keyword>
<dbReference type="EMBL" id="BAAAFZ010000001">
    <property type="protein sequence ID" value="GAA0566256.1"/>
    <property type="molecule type" value="Genomic_DNA"/>
</dbReference>
<protein>
    <submittedName>
        <fullName evidence="2">Uncharacterized protein</fullName>
    </submittedName>
</protein>
<sequence>MPKSRFEYALLELFLQAEAEGRRGPAEHLMRALEALYAGPDTAADPPTSGDDKGAVSIRRRSLEAVEQPPQRDGGAGRGGRRNE</sequence>
<name>A0ABP3PHW0_9PROT</name>
<comment type="caution">
    <text evidence="2">The sequence shown here is derived from an EMBL/GenBank/DDBJ whole genome shotgun (WGS) entry which is preliminary data.</text>
</comment>
<gene>
    <name evidence="2" type="ORF">GCM10009416_00250</name>
</gene>
<dbReference type="RefSeq" id="WP_343893090.1">
    <property type="nucleotide sequence ID" value="NZ_BAAAFZ010000001.1"/>
</dbReference>
<reference evidence="3" key="1">
    <citation type="journal article" date="2019" name="Int. J. Syst. Evol. Microbiol.">
        <title>The Global Catalogue of Microorganisms (GCM) 10K type strain sequencing project: providing services to taxonomists for standard genome sequencing and annotation.</title>
        <authorList>
            <consortium name="The Broad Institute Genomics Platform"/>
            <consortium name="The Broad Institute Genome Sequencing Center for Infectious Disease"/>
            <person name="Wu L."/>
            <person name="Ma J."/>
        </authorList>
    </citation>
    <scope>NUCLEOTIDE SEQUENCE [LARGE SCALE GENOMIC DNA]</scope>
    <source>
        <strain evidence="3">JCM 9933</strain>
    </source>
</reference>
<evidence type="ECO:0000313" key="3">
    <source>
        <dbReference type="Proteomes" id="UP001501588"/>
    </source>
</evidence>